<protein>
    <submittedName>
        <fullName evidence="2">Uncharacterized protein</fullName>
    </submittedName>
</protein>
<evidence type="ECO:0000313" key="2">
    <source>
        <dbReference type="EMBL" id="VIO74746.1"/>
    </source>
</evidence>
<keyword evidence="3" id="KW-1185">Reference proteome</keyword>
<dbReference type="AlphaFoldDB" id="A0A508TKF7"/>
<proteinExistence type="predicted"/>
<sequence>MMMVAALIMGAAIRPRPFRVKMLSRHSGAMRQHRTRNLEIPDSPFGRPGMTGG</sequence>
<evidence type="ECO:0000256" key="1">
    <source>
        <dbReference type="SAM" id="MobiDB-lite"/>
    </source>
</evidence>
<dbReference type="Proteomes" id="UP000328092">
    <property type="component" value="Unassembled WGS sequence"/>
</dbReference>
<comment type="caution">
    <text evidence="2">The sequence shown here is derived from an EMBL/GenBank/DDBJ whole genome shotgun (WGS) entry which is preliminary data.</text>
</comment>
<gene>
    <name evidence="2" type="ORF">CI1B_55240</name>
</gene>
<feature type="region of interest" description="Disordered" evidence="1">
    <location>
        <begin position="25"/>
        <end position="53"/>
    </location>
</feature>
<accession>A0A508TKF7</accession>
<evidence type="ECO:0000313" key="3">
    <source>
        <dbReference type="Proteomes" id="UP000328092"/>
    </source>
</evidence>
<dbReference type="EMBL" id="CAADFC020000022">
    <property type="protein sequence ID" value="VIO74746.1"/>
    <property type="molecule type" value="Genomic_DNA"/>
</dbReference>
<reference evidence="2" key="1">
    <citation type="submission" date="2019-02" db="EMBL/GenBank/DDBJ databases">
        <authorList>
            <person name="Pothier F.J."/>
        </authorList>
    </citation>
    <scope>NUCLEOTIDE SEQUENCE</scope>
    <source>
        <strain evidence="2">CI-1B</strain>
    </source>
</reference>
<organism evidence="2 3">
    <name type="scientific">Bradyrhizobium ivorense</name>
    <dbReference type="NCBI Taxonomy" id="2511166"/>
    <lineage>
        <taxon>Bacteria</taxon>
        <taxon>Pseudomonadati</taxon>
        <taxon>Pseudomonadota</taxon>
        <taxon>Alphaproteobacteria</taxon>
        <taxon>Hyphomicrobiales</taxon>
        <taxon>Nitrobacteraceae</taxon>
        <taxon>Bradyrhizobium</taxon>
    </lineage>
</organism>
<name>A0A508TKF7_9BRAD</name>